<evidence type="ECO:0000313" key="1">
    <source>
        <dbReference type="EMBL" id="KAF5798400.1"/>
    </source>
</evidence>
<organism evidence="1 2">
    <name type="scientific">Helianthus annuus</name>
    <name type="common">Common sunflower</name>
    <dbReference type="NCBI Taxonomy" id="4232"/>
    <lineage>
        <taxon>Eukaryota</taxon>
        <taxon>Viridiplantae</taxon>
        <taxon>Streptophyta</taxon>
        <taxon>Embryophyta</taxon>
        <taxon>Tracheophyta</taxon>
        <taxon>Spermatophyta</taxon>
        <taxon>Magnoliopsida</taxon>
        <taxon>eudicotyledons</taxon>
        <taxon>Gunneridae</taxon>
        <taxon>Pentapetalae</taxon>
        <taxon>asterids</taxon>
        <taxon>campanulids</taxon>
        <taxon>Asterales</taxon>
        <taxon>Asteraceae</taxon>
        <taxon>Asteroideae</taxon>
        <taxon>Heliantheae alliance</taxon>
        <taxon>Heliantheae</taxon>
        <taxon>Helianthus</taxon>
    </lineage>
</organism>
<dbReference type="AlphaFoldDB" id="A0A9K3IL52"/>
<dbReference type="EMBL" id="MNCJ02000322">
    <property type="protein sequence ID" value="KAF5798400.1"/>
    <property type="molecule type" value="Genomic_DNA"/>
</dbReference>
<name>A0A9K3IL52_HELAN</name>
<keyword evidence="2" id="KW-1185">Reference proteome</keyword>
<sequence length="83" mass="9282">MGFSFVTFAEDGVVDRVSRRSHEICGKQAAIDSTTPLDDGGQAEAATTIWTTHLNQHTKAMVPCELKAECMEVWILMMQVYFK</sequence>
<protein>
    <recommendedName>
        <fullName evidence="3">Nucleotide-binding alpha-beta plait domain-containing protein</fullName>
    </recommendedName>
</protein>
<dbReference type="Gramene" id="mRNA:HanXRQr2_Chr07g0292461">
    <property type="protein sequence ID" value="mRNA:HanXRQr2_Chr07g0292461"/>
    <property type="gene ID" value="HanXRQr2_Chr07g0292461"/>
</dbReference>
<comment type="caution">
    <text evidence="1">The sequence shown here is derived from an EMBL/GenBank/DDBJ whole genome shotgun (WGS) entry which is preliminary data.</text>
</comment>
<dbReference type="Proteomes" id="UP000215914">
    <property type="component" value="Unassembled WGS sequence"/>
</dbReference>
<reference evidence="1" key="1">
    <citation type="journal article" date="2017" name="Nature">
        <title>The sunflower genome provides insights into oil metabolism, flowering and Asterid evolution.</title>
        <authorList>
            <person name="Badouin H."/>
            <person name="Gouzy J."/>
            <person name="Grassa C.J."/>
            <person name="Murat F."/>
            <person name="Staton S.E."/>
            <person name="Cottret L."/>
            <person name="Lelandais-Briere C."/>
            <person name="Owens G.L."/>
            <person name="Carrere S."/>
            <person name="Mayjonade B."/>
            <person name="Legrand L."/>
            <person name="Gill N."/>
            <person name="Kane N.C."/>
            <person name="Bowers J.E."/>
            <person name="Hubner S."/>
            <person name="Bellec A."/>
            <person name="Berard A."/>
            <person name="Berges H."/>
            <person name="Blanchet N."/>
            <person name="Boniface M.C."/>
            <person name="Brunel D."/>
            <person name="Catrice O."/>
            <person name="Chaidir N."/>
            <person name="Claudel C."/>
            <person name="Donnadieu C."/>
            <person name="Faraut T."/>
            <person name="Fievet G."/>
            <person name="Helmstetter N."/>
            <person name="King M."/>
            <person name="Knapp S.J."/>
            <person name="Lai Z."/>
            <person name="Le Paslier M.C."/>
            <person name="Lippi Y."/>
            <person name="Lorenzon L."/>
            <person name="Mandel J.R."/>
            <person name="Marage G."/>
            <person name="Marchand G."/>
            <person name="Marquand E."/>
            <person name="Bret-Mestries E."/>
            <person name="Morien E."/>
            <person name="Nambeesan S."/>
            <person name="Nguyen T."/>
            <person name="Pegot-Espagnet P."/>
            <person name="Pouilly N."/>
            <person name="Raftis F."/>
            <person name="Sallet E."/>
            <person name="Schiex T."/>
            <person name="Thomas J."/>
            <person name="Vandecasteele C."/>
            <person name="Vares D."/>
            <person name="Vear F."/>
            <person name="Vautrin S."/>
            <person name="Crespi M."/>
            <person name="Mangin B."/>
            <person name="Burke J.M."/>
            <person name="Salse J."/>
            <person name="Munos S."/>
            <person name="Vincourt P."/>
            <person name="Rieseberg L.H."/>
            <person name="Langlade N.B."/>
        </authorList>
    </citation>
    <scope>NUCLEOTIDE SEQUENCE</scope>
    <source>
        <tissue evidence="1">Leaves</tissue>
    </source>
</reference>
<proteinExistence type="predicted"/>
<evidence type="ECO:0008006" key="3">
    <source>
        <dbReference type="Google" id="ProtNLM"/>
    </source>
</evidence>
<evidence type="ECO:0000313" key="2">
    <source>
        <dbReference type="Proteomes" id="UP000215914"/>
    </source>
</evidence>
<reference evidence="1" key="2">
    <citation type="submission" date="2020-06" db="EMBL/GenBank/DDBJ databases">
        <title>Helianthus annuus Genome sequencing and assembly Release 2.</title>
        <authorList>
            <person name="Gouzy J."/>
            <person name="Langlade N."/>
            <person name="Munos S."/>
        </authorList>
    </citation>
    <scope>NUCLEOTIDE SEQUENCE</scope>
    <source>
        <tissue evidence="1">Leaves</tissue>
    </source>
</reference>
<accession>A0A9K3IL52</accession>
<gene>
    <name evidence="1" type="ORF">HanXRQr2_Chr07g0292461</name>
</gene>